<comment type="similarity">
    <text evidence="1">Belongs to the UPF0276 family.</text>
</comment>
<dbReference type="HAMAP" id="MF_00697">
    <property type="entry name" value="UPF0276"/>
    <property type="match status" value="1"/>
</dbReference>
<dbReference type="InterPro" id="IPR007801">
    <property type="entry name" value="MbnB/TglH/ChrH"/>
</dbReference>
<dbReference type="Gene3D" id="3.20.20.150">
    <property type="entry name" value="Divalent-metal-dependent TIM barrel enzymes"/>
    <property type="match status" value="1"/>
</dbReference>
<dbReference type="EMBL" id="CABPSI010000003">
    <property type="protein sequence ID" value="VVE15270.1"/>
    <property type="molecule type" value="Genomic_DNA"/>
</dbReference>
<reference evidence="2 3" key="1">
    <citation type="submission" date="2019-08" db="EMBL/GenBank/DDBJ databases">
        <authorList>
            <person name="Peeters C."/>
        </authorList>
    </citation>
    <scope>NUCLEOTIDE SEQUENCE [LARGE SCALE GENOMIC DNA]</scope>
    <source>
        <strain evidence="2 3">LMG 31115</strain>
    </source>
</reference>
<accession>A0A5E4VW73</accession>
<dbReference type="RefSeq" id="WP_150684575.1">
    <property type="nucleotide sequence ID" value="NZ_CABPSI010000003.1"/>
</dbReference>
<dbReference type="Pfam" id="PF05114">
    <property type="entry name" value="MbnB_TglH_ChrH"/>
    <property type="match status" value="1"/>
</dbReference>
<name>A0A5E4VW73_9BURK</name>
<keyword evidence="3" id="KW-1185">Reference proteome</keyword>
<evidence type="ECO:0000313" key="2">
    <source>
        <dbReference type="EMBL" id="VVE15270.1"/>
    </source>
</evidence>
<proteinExistence type="inferred from homology"/>
<gene>
    <name evidence="2" type="ORF">PIN31115_02840</name>
</gene>
<organism evidence="2 3">
    <name type="scientific">Pandoraea iniqua</name>
    <dbReference type="NCBI Taxonomy" id="2508288"/>
    <lineage>
        <taxon>Bacteria</taxon>
        <taxon>Pseudomonadati</taxon>
        <taxon>Pseudomonadota</taxon>
        <taxon>Betaproteobacteria</taxon>
        <taxon>Burkholderiales</taxon>
        <taxon>Burkholderiaceae</taxon>
        <taxon>Pandoraea</taxon>
    </lineage>
</organism>
<dbReference type="PANTHER" id="PTHR42194">
    <property type="entry name" value="UPF0276 PROTEIN HI_1600"/>
    <property type="match status" value="1"/>
</dbReference>
<protein>
    <recommendedName>
        <fullName evidence="1">UPF0276 protein PIN31115_02840</fullName>
    </recommendedName>
</protein>
<sequence>MAQSLQDPRRNASALVDKDRTNGACQLVGTSFKHEHLEAILGDKLHSGFFEVHAENYMGEGGPPHRALAAIRRDYPLSIHGVGMSIGAQTALDTRHLTRFRDLVLRYEPALVSEHLAWSTHNGTFYNDLLPLPYTQATLASVCRHIDQIQEAIKRPLLLENPSTYVSFAESTMNEPEFLRVVVQRTGCGLLLDLNNVFVSATNHAASASRYLAALPLDAVCQIHLAGHSMQRDDEDEPLLIDSHDCAVAAPVWALYRAVLAHTGAIPTLIEWDSQLPDWPTLRAQASDALHIMDEETRSSIKVPAHAGQ</sequence>
<dbReference type="PANTHER" id="PTHR42194:SF1">
    <property type="entry name" value="UPF0276 PROTEIN HI_1600"/>
    <property type="match status" value="1"/>
</dbReference>
<evidence type="ECO:0000313" key="3">
    <source>
        <dbReference type="Proteomes" id="UP000333828"/>
    </source>
</evidence>
<dbReference type="NCBIfam" id="NF003818">
    <property type="entry name" value="PRK05409.1"/>
    <property type="match status" value="1"/>
</dbReference>
<dbReference type="Proteomes" id="UP000333828">
    <property type="component" value="Unassembled WGS sequence"/>
</dbReference>
<dbReference type="AlphaFoldDB" id="A0A5E4VW73"/>
<evidence type="ECO:0000256" key="1">
    <source>
        <dbReference type="HAMAP-Rule" id="MF_00697"/>
    </source>
</evidence>